<keyword evidence="2" id="KW-1185">Reference proteome</keyword>
<name>A0ABT6NBM3_9FIRM</name>
<comment type="caution">
    <text evidence="1">The sequence shown here is derived from an EMBL/GenBank/DDBJ whole genome shotgun (WGS) entry which is preliminary data.</text>
</comment>
<accession>A0ABT6NBM3</accession>
<proteinExistence type="predicted"/>
<protein>
    <submittedName>
        <fullName evidence="1">DUF2877 domain-containing protein</fullName>
    </submittedName>
</protein>
<dbReference type="RefSeq" id="WP_281093644.1">
    <property type="nucleotide sequence ID" value="NZ_JARYZI010000003.1"/>
</dbReference>
<dbReference type="InterPro" id="IPR021530">
    <property type="entry name" value="AllH-like"/>
</dbReference>
<evidence type="ECO:0000313" key="2">
    <source>
        <dbReference type="Proteomes" id="UP001158045"/>
    </source>
</evidence>
<evidence type="ECO:0000313" key="1">
    <source>
        <dbReference type="EMBL" id="MDH8677820.1"/>
    </source>
</evidence>
<dbReference type="Proteomes" id="UP001158045">
    <property type="component" value="Unassembled WGS sequence"/>
</dbReference>
<dbReference type="EMBL" id="JARYZI010000003">
    <property type="protein sequence ID" value="MDH8677820.1"/>
    <property type="molecule type" value="Genomic_DNA"/>
</dbReference>
<sequence length="302" mass="34215">MVILFYVTAIHQTKMNKIKRISEFICVQVFDKMANFVAGDEMFTIQNPDVERSVAALILTRKINFKKLPLKPGDRLEIVGDCICNDNIIFNIAKAVPFETNFKLADMNNWDEERLMNAAFMVKSQIVTSSHNGVGIGNCLIYEQFKPLDLVQQKFVRLITPFECTNQWQIDQFTRTIDQIIGLGPGLTPSGDDFLIGFLSVIRFFSENSQINHHLNRIEERVESLLFKTTVVSKAFLSGAIDGQFAQSICLYFEALDNEDKTLQHRSLEKIAQHGSSSGVDTLNGILFGIKWIMGNLKQANH</sequence>
<reference evidence="1 2" key="1">
    <citation type="submission" date="2023-04" db="EMBL/GenBank/DDBJ databases">
        <title>Fusibacter bizertensis strain WBS, isolated from littoral bottom sediments of the Arctic seas - biochemical and genomic analysis.</title>
        <authorList>
            <person name="Brioukhanov A.L."/>
        </authorList>
    </citation>
    <scope>NUCLEOTIDE SEQUENCE [LARGE SCALE GENOMIC DNA]</scope>
    <source>
        <strain evidence="1 2">WBS</strain>
    </source>
</reference>
<gene>
    <name evidence="1" type="ORF">QE109_06660</name>
</gene>
<organism evidence="1 2">
    <name type="scientific">Fusibacter bizertensis</name>
    <dbReference type="NCBI Taxonomy" id="1488331"/>
    <lineage>
        <taxon>Bacteria</taxon>
        <taxon>Bacillati</taxon>
        <taxon>Bacillota</taxon>
        <taxon>Clostridia</taxon>
        <taxon>Eubacteriales</taxon>
        <taxon>Eubacteriales Family XII. Incertae Sedis</taxon>
        <taxon>Fusibacter</taxon>
    </lineage>
</organism>
<dbReference type="Pfam" id="PF11392">
    <property type="entry name" value="AllH"/>
    <property type="match status" value="1"/>
</dbReference>